<sequence length="157" mass="17449">MKPSFGTISIITYLKAKAKSDGSILPITIGGSHRRLDMRPTAFSNNIPKPQLTCDTFHFRQTCSLLLPPCKLKHVILFFSMDSSYDGFQSTCAFTRVADLSRDLGVPGTSSIGFMDLLEHEDFGLSILDLPPPSTTTNITHTSCWDSQLRFIKCGWE</sequence>
<gene>
    <name evidence="1" type="ORF">MRB53_009242</name>
</gene>
<proteinExistence type="predicted"/>
<organism evidence="1 2">
    <name type="scientific">Persea americana</name>
    <name type="common">Avocado</name>
    <dbReference type="NCBI Taxonomy" id="3435"/>
    <lineage>
        <taxon>Eukaryota</taxon>
        <taxon>Viridiplantae</taxon>
        <taxon>Streptophyta</taxon>
        <taxon>Embryophyta</taxon>
        <taxon>Tracheophyta</taxon>
        <taxon>Spermatophyta</taxon>
        <taxon>Magnoliopsida</taxon>
        <taxon>Magnoliidae</taxon>
        <taxon>Laurales</taxon>
        <taxon>Lauraceae</taxon>
        <taxon>Persea</taxon>
    </lineage>
</organism>
<evidence type="ECO:0000313" key="2">
    <source>
        <dbReference type="Proteomes" id="UP001234297"/>
    </source>
</evidence>
<protein>
    <submittedName>
        <fullName evidence="1">Uncharacterized protein</fullName>
    </submittedName>
</protein>
<reference evidence="1 2" key="1">
    <citation type="journal article" date="2022" name="Hortic Res">
        <title>A haplotype resolved chromosomal level avocado genome allows analysis of novel avocado genes.</title>
        <authorList>
            <person name="Nath O."/>
            <person name="Fletcher S.J."/>
            <person name="Hayward A."/>
            <person name="Shaw L.M."/>
            <person name="Masouleh A.K."/>
            <person name="Furtado A."/>
            <person name="Henry R.J."/>
            <person name="Mitter N."/>
        </authorList>
    </citation>
    <scope>NUCLEOTIDE SEQUENCE [LARGE SCALE GENOMIC DNA]</scope>
    <source>
        <strain evidence="2">cv. Hass</strain>
    </source>
</reference>
<dbReference type="Proteomes" id="UP001234297">
    <property type="component" value="Chromosome 3"/>
</dbReference>
<keyword evidence="2" id="KW-1185">Reference proteome</keyword>
<evidence type="ECO:0000313" key="1">
    <source>
        <dbReference type="EMBL" id="KAJ8634975.1"/>
    </source>
</evidence>
<dbReference type="EMBL" id="CM056811">
    <property type="protein sequence ID" value="KAJ8634975.1"/>
    <property type="molecule type" value="Genomic_DNA"/>
</dbReference>
<name>A0ACC2LNL8_PERAE</name>
<comment type="caution">
    <text evidence="1">The sequence shown here is derived from an EMBL/GenBank/DDBJ whole genome shotgun (WGS) entry which is preliminary data.</text>
</comment>
<accession>A0ACC2LNL8</accession>